<dbReference type="RefSeq" id="WP_145612750.1">
    <property type="nucleotide sequence ID" value="NZ_VITV01000009.1"/>
</dbReference>
<dbReference type="EMBL" id="VITV01000009">
    <property type="protein sequence ID" value="TWB69161.1"/>
    <property type="molecule type" value="Genomic_DNA"/>
</dbReference>
<dbReference type="InterPro" id="IPR008638">
    <property type="entry name" value="FhaB/CdiA-like_TPS"/>
</dbReference>
<feature type="chain" id="PRO_5021770868" evidence="1">
    <location>
        <begin position="37"/>
        <end position="2657"/>
    </location>
</feature>
<dbReference type="SUPFAM" id="SSF51126">
    <property type="entry name" value="Pectin lyase-like"/>
    <property type="match status" value="1"/>
</dbReference>
<feature type="signal peptide" evidence="1">
    <location>
        <begin position="1"/>
        <end position="36"/>
    </location>
</feature>
<evidence type="ECO:0000313" key="4">
    <source>
        <dbReference type="Proteomes" id="UP000320516"/>
    </source>
</evidence>
<evidence type="ECO:0000259" key="2">
    <source>
        <dbReference type="SMART" id="SM00912"/>
    </source>
</evidence>
<gene>
    <name evidence="3" type="ORF">FBZ87_1091</name>
</gene>
<dbReference type="InterPro" id="IPR041286">
    <property type="entry name" value="MBG_2"/>
</dbReference>
<comment type="caution">
    <text evidence="3">The sequence shown here is derived from an EMBL/GenBank/DDBJ whole genome shotgun (WGS) entry which is preliminary data.</text>
</comment>
<dbReference type="Gene3D" id="2.160.20.110">
    <property type="match status" value="7"/>
</dbReference>
<feature type="domain" description="Filamentous haemagglutinin FhaB/tRNA nuclease CdiA-like TPS" evidence="2">
    <location>
        <begin position="41"/>
        <end position="153"/>
    </location>
</feature>
<dbReference type="NCBIfam" id="TIGR01901">
    <property type="entry name" value="adhes_NPXG"/>
    <property type="match status" value="1"/>
</dbReference>
<dbReference type="InterPro" id="IPR011050">
    <property type="entry name" value="Pectin_lyase_fold/virulence"/>
</dbReference>
<dbReference type="SMART" id="SM00912">
    <property type="entry name" value="Haemagg_act"/>
    <property type="match status" value="1"/>
</dbReference>
<accession>A0A560JD80</accession>
<dbReference type="InterPro" id="IPR011493">
    <property type="entry name" value="GLUG"/>
</dbReference>
<feature type="non-terminal residue" evidence="3">
    <location>
        <position position="2657"/>
    </location>
</feature>
<protein>
    <submittedName>
        <fullName evidence="3">Filamentous hemagglutinin family protein</fullName>
    </submittedName>
</protein>
<dbReference type="Pfam" id="PF07581">
    <property type="entry name" value="Glug"/>
    <property type="match status" value="2"/>
</dbReference>
<dbReference type="Pfam" id="PF05860">
    <property type="entry name" value="TPS"/>
    <property type="match status" value="1"/>
</dbReference>
<dbReference type="Pfam" id="PF18676">
    <property type="entry name" value="MBG_2"/>
    <property type="match status" value="1"/>
</dbReference>
<dbReference type="PANTHER" id="PTHR12338">
    <property type="entry name" value="AUTOTRANSPORTER"/>
    <property type="match status" value="1"/>
</dbReference>
<keyword evidence="1" id="KW-0732">Signal</keyword>
<proteinExistence type="predicted"/>
<dbReference type="InterPro" id="IPR050909">
    <property type="entry name" value="Bact_Autotransporter_VF"/>
</dbReference>
<organism evidence="3 4">
    <name type="scientific">Nitrospirillum amazonense</name>
    <dbReference type="NCBI Taxonomy" id="28077"/>
    <lineage>
        <taxon>Bacteria</taxon>
        <taxon>Pseudomonadati</taxon>
        <taxon>Pseudomonadota</taxon>
        <taxon>Alphaproteobacteria</taxon>
        <taxon>Rhodospirillales</taxon>
        <taxon>Azospirillaceae</taxon>
        <taxon>Nitrospirillum</taxon>
    </lineage>
</organism>
<dbReference type="InterPro" id="IPR012334">
    <property type="entry name" value="Pectin_lyas_fold"/>
</dbReference>
<evidence type="ECO:0000313" key="3">
    <source>
        <dbReference type="EMBL" id="TWB69161.1"/>
    </source>
</evidence>
<name>A0A560JD80_9PROT</name>
<dbReference type="Proteomes" id="UP000320516">
    <property type="component" value="Unassembled WGS sequence"/>
</dbReference>
<dbReference type="PANTHER" id="PTHR12338:SF5">
    <property type="entry name" value="ANTIGEN 43-RELATED"/>
    <property type="match status" value="1"/>
</dbReference>
<reference evidence="3 4" key="1">
    <citation type="submission" date="2019-06" db="EMBL/GenBank/DDBJ databases">
        <title>Genomic Encyclopedia of Type Strains, Phase IV (KMG-V): Genome sequencing to study the core and pangenomes of soil and plant-associated prokaryotes.</title>
        <authorList>
            <person name="Whitman W."/>
        </authorList>
    </citation>
    <scope>NUCLEOTIDE SEQUENCE [LARGE SCALE GENOMIC DNA]</scope>
    <source>
        <strain evidence="3 4">BR 12005</strain>
    </source>
</reference>
<evidence type="ECO:0000256" key="1">
    <source>
        <dbReference type="SAM" id="SignalP"/>
    </source>
</evidence>
<sequence length="2657" mass="256038">MASRSALPFRLPLRARLLGCTAVLSVMQALTLPAMAGTPAPGTLPTGGQVQAGTAGISSTGPVMTVTQSTDKAIISWQQFNVGAGATVNFQQPNSSAMTLNRVRGGDPSLIEGAIKAPGTVILVNPGGVVFGGGATVDVGGLVASTMDIADEDFQKGRLVFNRGSATGSVVNGGTITARNGSVVLLAAQIRNLGLIQAQLGSVVLAAGETVTLTPDGGAPLKVDPATVEAQIEAGGIIRAPGGTVYLTAQALNILAGGVIKATGVIEADSLTREGGKLVLDANGPITLQGATLSAKGATGGGTVAVGTAETASVTVDAASRIDASATEKGKGGSVTVNSQDTAAHGVLLARGGSLWGDGGAIETSGHTLAFDGATVDVGAPKGKGGTWLLDPVDLTVNAAYAAAIQTALASGSVTLQTTNTSVGYTGVTAGGVTKASGLGDIAVNAGITWSSANSLTLDAYHGVSINAALSGTSLVVLTNDGGSGGVFRVAAPVSLTTSLTVNSTAYTLVTSAAALAAITGSGNYALTSDLALTGAWTPIGYSATGNNASPTAFTGTLEGLGHTITGLTVNAAGGSAGNLGLLSVIGGGGLVQNLTLSGGKLFGGTGANLGLLAGQNQGTVRNVAASGTVTAGDGASAVGGLIGGNSGTVTASSAAVIVSVGSGVSNVGGLVGAQTAGLIANSSVSGAVTAGSAATAVGGLAGWVGGGTVSGSYADSSLTVGDGGNRVGGLVGYSDALITQSYASETISAGGGVQYVGGLLGYGDTANTVSAVYAIGPMSVGTTSDSVGGLAGYNAGTISAAYATGSITAGAGTTNIGGFVGSNAGLVTVGFWDTATSGLSVAYGSNTGTVSATAIAANTLTTATYVGFDFSNDWYEVDGRTRPFLRSEYATTITNAHQLQLMGVDPTASYVLGKNLDMSGTTVQGGLWSTSGFTPIGFTTVGGNASPTVFTGSLDGQGYTISNLTLRATTSHGVGLFSSIGPAGSVANLGLVNGTMINSSSGTQVTGWGMLAGKLSGTVTNSYATGVVFVSKTTGVGGLVGYMSGGTILNSYSGVSFLNGLSVTAVGGLAGQVSAQSYISGSYATGGFSLSSFNQRIGGLVGDANTMTLVNSYATGGVSTGSSGAQYVGGLVGVNTFGSILGSYATGNILLSSAAARIGGLVGSNSGTVSGSYATGTITATGTGNQYFGGLVGVNSQTTAGSASALIADSYATGNLSVGAATGVGTMAQYIGGLLGHEQNGIISGSYATGTVSVGRTAFYVGGLVGASEAFNLTSSSVLGSYATGTVIAGTAGTDIGGLAGRNYGSLIRGAYATGAVRAGTLSNGVGGLVGENAVSGTVIPTIAQSWASGSVSAAAGVSVGGLVGRMTSGTVMTSFWDTVSTNQTNAYGTSSAGSFSATGVSGTAAYASATYSGFDFTSTWYMVDGYTRPFLKAEARTTIINAHQLELMGANPGGSYVLGANITMAELALTSGLWNTATGFAPIGITSAGGNASPTAFTGTLNGRGYSISGMTIVSAASDNIGLFSDIGAGGTVTNLTLTNARISVGAVSGVGLVAGQNSGTISGVQTNGTILAASGAQRLGGVAGVNAGLITAAYTGGTVSAVAAQSVGGIVGYNSATVANSHAISAVIVGDGAQSVGGAVGYDAGTISASDGIGIVQVGSGAQAVGGLVGYEAGLVTASYGGGTVTVGSAAQYVGGLAGTVTTAGVVNGGYGTASIIAGAGAVDVGGLVGANAGQVTGAYAIGSILVGSAGTAVGGLAGANTGTITATYATGSVLAGQGTTVIGGLVGQNDGAVSGYWDTGTTGLTVGYGANTGSASVTGISGSSVYLSATYAAFDFTSVWYMVDGYTRPFLRAEYNTTVVNAHQLELVNLDLTATYTLGRDIDVSEATSTAGLWATATGFLPIGFSTSGNNASPGSFTGTLNGQGHAVNNLVMANAAASNMALFSAIGTGGVVQSVGVYNGTVVGGGGNVALLAGSNAGTILSAYATGTVTAGSGAQYVGGLVGGNTGTISVAYATADVTAGANAADVGGLVGYNAGRVSLAYASGVVTAGTGVGSIGAFAGGNDGLVAGAYWDGASSGQTVGYGGGTGTFSATNVSGTAAYASATYSGFDLANTWYMVSGYTRPLLRMEYGTVINNAHELQLINLAMTANYILGANITMGELAQAGGLWSSAGFVPLGLNTANSNNSPTLFNGTFDGFGHSIVGLTINNTVSNNVGLISYNNGTIRNLSVLGARINVDAPNDVGIVAGESVATVSNVYASGTLIASGAVSYMGGLFGFMSGTVVNSGAAVTLQVGFAAQQVGGLVGINSGFLSGSFATGTISAGSGVLNIGGLVGQVAGTVSNSYAMVNVSVASGTAGGTAIGGLAGVNQGLIANSYSTGSVTAGPSAVSVGAFLGDNQNAVTTSYWDTTTSGMTVGIGGGTGTAADATGLATTAWLTSGPIAQSVFSTTDWFNGSPYPLLKSLPYIVITGSGSGVYGAATVTATTSSAYDQLGRSVGSGLSTSGMVWTTSEARSAVGSYSLLGLGGASYSGGVYQFSSSGTLTVTPAALTITASGATKTYGTSASLTGYSSSGLVNGDSISAVTLASSGSGTAASVGNYSIVASGATGTGLSNYSVSYADGTLTVNPAALTITASGASKTYGTSASLTGYS</sequence>
<dbReference type="Gene3D" id="2.160.20.10">
    <property type="entry name" value="Single-stranded right-handed beta-helix, Pectin lyase-like"/>
    <property type="match status" value="1"/>
</dbReference>